<proteinExistence type="predicted"/>
<dbReference type="Proteomes" id="UP001056436">
    <property type="component" value="Unassembled WGS sequence"/>
</dbReference>
<evidence type="ECO:0000313" key="1">
    <source>
        <dbReference type="EMBL" id="KAI3555444.1"/>
    </source>
</evidence>
<comment type="caution">
    <text evidence="1">The sequence shown here is derived from an EMBL/GenBank/DDBJ whole genome shotgun (WGS) entry which is preliminary data.</text>
</comment>
<reference evidence="1" key="1">
    <citation type="submission" date="2019-01" db="EMBL/GenBank/DDBJ databases">
        <title>Colletotrichum abscissum LGMF1257.</title>
        <authorList>
            <person name="Baroncelli R."/>
        </authorList>
    </citation>
    <scope>NUCLEOTIDE SEQUENCE</scope>
    <source>
        <strain evidence="1">Ca142</strain>
    </source>
</reference>
<sequence>MPRIAEKVPSPLECLYRRPQKLGLSHWAIGPMIAFLCTLAGGCSSPEKHYPRDDFAPLCPSAKFPVDR</sequence>
<dbReference type="OrthoDB" id="10382302at2759"/>
<organism evidence="1 2">
    <name type="scientific">Colletotrichum abscissum</name>
    <dbReference type="NCBI Taxonomy" id="1671311"/>
    <lineage>
        <taxon>Eukaryota</taxon>
        <taxon>Fungi</taxon>
        <taxon>Dikarya</taxon>
        <taxon>Ascomycota</taxon>
        <taxon>Pezizomycotina</taxon>
        <taxon>Sordariomycetes</taxon>
        <taxon>Hypocreomycetidae</taxon>
        <taxon>Glomerellales</taxon>
        <taxon>Glomerellaceae</taxon>
        <taxon>Colletotrichum</taxon>
        <taxon>Colletotrichum acutatum species complex</taxon>
    </lineage>
</organism>
<evidence type="ECO:0000313" key="2">
    <source>
        <dbReference type="Proteomes" id="UP001056436"/>
    </source>
</evidence>
<gene>
    <name evidence="1" type="ORF">CABS02_04200</name>
</gene>
<dbReference type="AlphaFoldDB" id="A0A9P9XKH7"/>
<dbReference type="EMBL" id="SDAQ01000017">
    <property type="protein sequence ID" value="KAI3555444.1"/>
    <property type="molecule type" value="Genomic_DNA"/>
</dbReference>
<name>A0A9P9XKH7_9PEZI</name>
<protein>
    <submittedName>
        <fullName evidence="1">Uncharacterized protein</fullName>
    </submittedName>
</protein>
<accession>A0A9P9XKH7</accession>
<keyword evidence="2" id="KW-1185">Reference proteome</keyword>